<protein>
    <submittedName>
        <fullName evidence="2">DUF488 family protein</fullName>
    </submittedName>
</protein>
<accession>A0ABT2GVT2</accession>
<dbReference type="PANTHER" id="PTHR36849">
    <property type="entry name" value="CYTOPLASMIC PROTEIN-RELATED"/>
    <property type="match status" value="1"/>
</dbReference>
<dbReference type="RefSeq" id="WP_259510662.1">
    <property type="nucleotide sequence ID" value="NZ_JANLCM010000004.1"/>
</dbReference>
<reference evidence="2" key="1">
    <citation type="submission" date="2022-08" db="EMBL/GenBank/DDBJ databases">
        <authorList>
            <person name="Deng Y."/>
            <person name="Han X.-F."/>
            <person name="Zhang Y.-Q."/>
        </authorList>
    </citation>
    <scope>NUCLEOTIDE SEQUENCE</scope>
    <source>
        <strain evidence="2">CPCC 205763</strain>
    </source>
</reference>
<organism evidence="2 3">
    <name type="scientific">Herbiconiux aconitum</name>
    <dbReference type="NCBI Taxonomy" id="2970913"/>
    <lineage>
        <taxon>Bacteria</taxon>
        <taxon>Bacillati</taxon>
        <taxon>Actinomycetota</taxon>
        <taxon>Actinomycetes</taxon>
        <taxon>Micrococcales</taxon>
        <taxon>Microbacteriaceae</taxon>
        <taxon>Herbiconiux</taxon>
    </lineage>
</organism>
<dbReference type="Proteomes" id="UP001165584">
    <property type="component" value="Unassembled WGS sequence"/>
</dbReference>
<gene>
    <name evidence="2" type="ORF">N1027_19555</name>
</gene>
<sequence>MDAHDSTDSPAVPTPNGAVRVRRIYDAPSDSDGTRVLVDRLWPRGVSKERAALAEWAKDLSPSTELREWYQHIPERFDEFRSRYLAELRQPQQAAELMHLRELAAQGTVTLLTATKEPEISEAAVIAALLREPERG</sequence>
<feature type="region of interest" description="Disordered" evidence="1">
    <location>
        <begin position="1"/>
        <end position="24"/>
    </location>
</feature>
<comment type="caution">
    <text evidence="2">The sequence shown here is derived from an EMBL/GenBank/DDBJ whole genome shotgun (WGS) entry which is preliminary data.</text>
</comment>
<name>A0ABT2GVT2_9MICO</name>
<dbReference type="Pfam" id="PF22752">
    <property type="entry name" value="DUF488-N3i"/>
    <property type="match status" value="1"/>
</dbReference>
<dbReference type="InterPro" id="IPR052552">
    <property type="entry name" value="YeaO-like"/>
</dbReference>
<dbReference type="EMBL" id="JANLCM010000004">
    <property type="protein sequence ID" value="MCS5720328.1"/>
    <property type="molecule type" value="Genomic_DNA"/>
</dbReference>
<dbReference type="PANTHER" id="PTHR36849:SF1">
    <property type="entry name" value="CYTOPLASMIC PROTEIN"/>
    <property type="match status" value="1"/>
</dbReference>
<keyword evidence="3" id="KW-1185">Reference proteome</keyword>
<evidence type="ECO:0000256" key="1">
    <source>
        <dbReference type="SAM" id="MobiDB-lite"/>
    </source>
</evidence>
<evidence type="ECO:0000313" key="3">
    <source>
        <dbReference type="Proteomes" id="UP001165584"/>
    </source>
</evidence>
<evidence type="ECO:0000313" key="2">
    <source>
        <dbReference type="EMBL" id="MCS5720328.1"/>
    </source>
</evidence>
<proteinExistence type="predicted"/>